<dbReference type="Pfam" id="PF13409">
    <property type="entry name" value="GST_N_2"/>
    <property type="match status" value="1"/>
</dbReference>
<dbReference type="AlphaFoldDB" id="A0A8K0JH20"/>
<dbReference type="Proteomes" id="UP000812966">
    <property type="component" value="Unassembled WGS sequence"/>
</dbReference>
<accession>A0A8K0JH20</accession>
<dbReference type="PANTHER" id="PTHR43968">
    <property type="match status" value="1"/>
</dbReference>
<dbReference type="EMBL" id="JABELV010000223">
    <property type="protein sequence ID" value="KAG7527859.1"/>
    <property type="molecule type" value="Genomic_DNA"/>
</dbReference>
<dbReference type="SUPFAM" id="SSF47616">
    <property type="entry name" value="GST C-terminal domain-like"/>
    <property type="match status" value="1"/>
</dbReference>
<dbReference type="CDD" id="cd00570">
    <property type="entry name" value="GST_N_family"/>
    <property type="match status" value="1"/>
</dbReference>
<dbReference type="PROSITE" id="PS51354">
    <property type="entry name" value="GLUTAREDOXIN_2"/>
    <property type="match status" value="1"/>
</dbReference>
<dbReference type="InterPro" id="IPR004045">
    <property type="entry name" value="Glutathione_S-Trfase_N"/>
</dbReference>
<name>A0A8K0JH20_9TREE</name>
<evidence type="ECO:0000259" key="1">
    <source>
        <dbReference type="PROSITE" id="PS50404"/>
    </source>
</evidence>
<comment type="caution">
    <text evidence="2">The sequence shown here is derived from an EMBL/GenBank/DDBJ whole genome shotgun (WGS) entry which is preliminary data.</text>
</comment>
<dbReference type="InterPro" id="IPR050983">
    <property type="entry name" value="GST_Omega/HSP26"/>
</dbReference>
<organism evidence="2 3">
    <name type="scientific">Filobasidium floriforme</name>
    <dbReference type="NCBI Taxonomy" id="5210"/>
    <lineage>
        <taxon>Eukaryota</taxon>
        <taxon>Fungi</taxon>
        <taxon>Dikarya</taxon>
        <taxon>Basidiomycota</taxon>
        <taxon>Agaricomycotina</taxon>
        <taxon>Tremellomycetes</taxon>
        <taxon>Filobasidiales</taxon>
        <taxon>Filobasidiaceae</taxon>
        <taxon>Filobasidium</taxon>
    </lineage>
</organism>
<evidence type="ECO:0000313" key="3">
    <source>
        <dbReference type="Proteomes" id="UP000812966"/>
    </source>
</evidence>
<feature type="domain" description="GST N-terminal" evidence="1">
    <location>
        <begin position="4"/>
        <end position="96"/>
    </location>
</feature>
<dbReference type="SUPFAM" id="SSF52833">
    <property type="entry name" value="Thioredoxin-like"/>
    <property type="match status" value="1"/>
</dbReference>
<dbReference type="GO" id="GO:0005737">
    <property type="term" value="C:cytoplasm"/>
    <property type="evidence" value="ECO:0007669"/>
    <property type="project" value="TreeGrafter"/>
</dbReference>
<protein>
    <recommendedName>
        <fullName evidence="1">GST N-terminal domain-containing protein</fullName>
    </recommendedName>
</protein>
<sequence>MSSARIVLYSSAKCPFAHRTRIALKVAGASYDLSEIDLRSKPKWYTENVNTAGKVPALSYGAPADSSVEDPPKDVVVLPESGVIVDFVASLFPIIDYTDVVKRAQANLAAVQYEALVAPHWGKLQWGGGSPEALEAVLKGLGEWTATYLPEFMVSGEEFGVGDIKLGPFVTRLFLFSEHDVGVWPEGTGDKITQALQGEEFADLRQYAKRLGEWSDLKNTVNEDDVVDALGKMMKGMWAARQAPKQ</sequence>
<evidence type="ECO:0000313" key="2">
    <source>
        <dbReference type="EMBL" id="KAG7527859.1"/>
    </source>
</evidence>
<reference evidence="2" key="1">
    <citation type="submission" date="2020-04" db="EMBL/GenBank/DDBJ databases">
        <title>Analysis of mating type loci in Filobasidium floriforme.</title>
        <authorList>
            <person name="Nowrousian M."/>
        </authorList>
    </citation>
    <scope>NUCLEOTIDE SEQUENCE</scope>
    <source>
        <strain evidence="2">CBS 6242</strain>
    </source>
</reference>
<dbReference type="PANTHER" id="PTHR43968:SF8">
    <property type="entry name" value="S-TRANSFERASE, PUTATIVE (AFU_ORTHOLOGUE AFUA_2G00590)-RELATED"/>
    <property type="match status" value="1"/>
</dbReference>
<proteinExistence type="predicted"/>
<gene>
    <name evidence="2" type="ORF">FFLO_06549</name>
</gene>
<dbReference type="InterPro" id="IPR036249">
    <property type="entry name" value="Thioredoxin-like_sf"/>
</dbReference>
<dbReference type="Gene3D" id="3.40.30.10">
    <property type="entry name" value="Glutaredoxin"/>
    <property type="match status" value="1"/>
</dbReference>
<keyword evidence="3" id="KW-1185">Reference proteome</keyword>
<dbReference type="InterPro" id="IPR036282">
    <property type="entry name" value="Glutathione-S-Trfase_C_sf"/>
</dbReference>
<dbReference type="PROSITE" id="PS50404">
    <property type="entry name" value="GST_NTER"/>
    <property type="match status" value="1"/>
</dbReference>